<keyword evidence="3" id="KW-1185">Reference proteome</keyword>
<keyword evidence="1" id="KW-0472">Membrane</keyword>
<dbReference type="AlphaFoldDB" id="A0A1G8AY82"/>
<evidence type="ECO:0000256" key="1">
    <source>
        <dbReference type="SAM" id="Phobius"/>
    </source>
</evidence>
<keyword evidence="1" id="KW-0812">Transmembrane</keyword>
<feature type="transmembrane region" description="Helical" evidence="1">
    <location>
        <begin position="33"/>
        <end position="52"/>
    </location>
</feature>
<name>A0A1G8AY82_9FLAO</name>
<proteinExistence type="predicted"/>
<protein>
    <submittedName>
        <fullName evidence="2">Uncharacterized protein</fullName>
    </submittedName>
</protein>
<dbReference type="Proteomes" id="UP000243588">
    <property type="component" value="Unassembled WGS sequence"/>
</dbReference>
<dbReference type="EMBL" id="FNDQ01000001">
    <property type="protein sequence ID" value="SDH25982.1"/>
    <property type="molecule type" value="Genomic_DNA"/>
</dbReference>
<gene>
    <name evidence="2" type="ORF">SAMN05421818_10122</name>
</gene>
<sequence length="57" mass="6486">MNKNLQFLLLGAFVFIAALLIRSQQLVSDLITTIMLIIALIIVIIPLYRLVFKSLKK</sequence>
<accession>A0A1G8AY82</accession>
<dbReference type="STRING" id="702745.SAMN05421818_10122"/>
<evidence type="ECO:0000313" key="3">
    <source>
        <dbReference type="Proteomes" id="UP000243588"/>
    </source>
</evidence>
<reference evidence="3" key="1">
    <citation type="submission" date="2016-10" db="EMBL/GenBank/DDBJ databases">
        <authorList>
            <person name="Varghese N."/>
            <person name="Submissions S."/>
        </authorList>
    </citation>
    <scope>NUCLEOTIDE SEQUENCE [LARGE SCALE GENOMIC DNA]</scope>
    <source>
        <strain evidence="3">DSM 23313</strain>
    </source>
</reference>
<keyword evidence="1" id="KW-1133">Transmembrane helix</keyword>
<organism evidence="2 3">
    <name type="scientific">Myroides phaeus</name>
    <dbReference type="NCBI Taxonomy" id="702745"/>
    <lineage>
        <taxon>Bacteria</taxon>
        <taxon>Pseudomonadati</taxon>
        <taxon>Bacteroidota</taxon>
        <taxon>Flavobacteriia</taxon>
        <taxon>Flavobacteriales</taxon>
        <taxon>Flavobacteriaceae</taxon>
        <taxon>Myroides</taxon>
    </lineage>
</organism>
<evidence type="ECO:0000313" key="2">
    <source>
        <dbReference type="EMBL" id="SDH25982.1"/>
    </source>
</evidence>